<dbReference type="PROSITE" id="PS51387">
    <property type="entry name" value="FAD_PCMH"/>
    <property type="match status" value="1"/>
</dbReference>
<keyword evidence="4" id="KW-0274">FAD</keyword>
<dbReference type="PROSITE" id="PS51318">
    <property type="entry name" value="TAT"/>
    <property type="match status" value="1"/>
</dbReference>
<name>A0ABU2CU98_9MICO</name>
<dbReference type="Proteomes" id="UP001183585">
    <property type="component" value="Unassembled WGS sequence"/>
</dbReference>
<dbReference type="PANTHER" id="PTHR42973:SF39">
    <property type="entry name" value="FAD-BINDING PCMH-TYPE DOMAIN-CONTAINING PROTEIN"/>
    <property type="match status" value="1"/>
</dbReference>
<dbReference type="EMBL" id="JAVDYE010000001">
    <property type="protein sequence ID" value="MDR7384919.1"/>
    <property type="molecule type" value="Genomic_DNA"/>
</dbReference>
<comment type="similarity">
    <text evidence="2">Belongs to the oxygen-dependent FAD-linked oxidoreductase family.</text>
</comment>
<dbReference type="Pfam" id="PF01565">
    <property type="entry name" value="FAD_binding_4"/>
    <property type="match status" value="1"/>
</dbReference>
<evidence type="ECO:0000256" key="5">
    <source>
        <dbReference type="ARBA" id="ARBA00023002"/>
    </source>
</evidence>
<dbReference type="Pfam" id="PF08031">
    <property type="entry name" value="BBE"/>
    <property type="match status" value="1"/>
</dbReference>
<feature type="domain" description="FAD-binding PCMH-type" evidence="6">
    <location>
        <begin position="69"/>
        <end position="249"/>
    </location>
</feature>
<evidence type="ECO:0000313" key="7">
    <source>
        <dbReference type="EMBL" id="MDR7384919.1"/>
    </source>
</evidence>
<sequence>MKDTTRRGFLAGVGGALVGGAAVVAAPLPAVGSPSAAVGRSSATAGSTVVVGPGDVRYASLVRGANQRFAGSPGRVVLPSDAEEVARYVGEAVSGRRRVAVRSGGHCYEDFVANAQVKDVIDMSRMAGVSYDAEHGAYAVGAGASLGAVYGSLFKERGVTIPAGSCPSVGIGGFVPNGGYGPLSRRHGLTADHLYGVEVVVVDSAGDPSVVLATRDDVGDLGDLWWAHTGGGGGSFGIATRYLFRSPDVAAQALPQSPAEVLLRTVVWPWATLDERTFSRLVTNFGSWHEANSRPGTPECGLFAQLKLLDVSEGVVALSVQLDASVAGAETVLDRFVSAVSAGVGTALGAPTMRRPWHHSLQWEGFSPKNPTVMRFKIKSAYMRSGFPPEQVAALWRNLSAPGPANGTTLVTIASYGGQINVVDPAETATVARDSIMKLQYIGLWEQRADDAEVIDWVRTTYADVYAATGGVPVSDDVTDGCYIGYPDKDLNDPAWNTSEVPWHALYFGGNYPRLQAAKRTWDPRDVFRHTQSIRR</sequence>
<protein>
    <submittedName>
        <fullName evidence="7">FAD/FMN-containing dehydrogenase</fullName>
    </submittedName>
</protein>
<accession>A0ABU2CU98</accession>
<dbReference type="SUPFAM" id="SSF56176">
    <property type="entry name" value="FAD-binding/transporter-associated domain-like"/>
    <property type="match status" value="1"/>
</dbReference>
<dbReference type="InterPro" id="IPR016169">
    <property type="entry name" value="FAD-bd_PCMH_sub2"/>
</dbReference>
<gene>
    <name evidence="7" type="ORF">J2S48_004434</name>
</gene>
<keyword evidence="8" id="KW-1185">Reference proteome</keyword>
<dbReference type="InterPro" id="IPR006094">
    <property type="entry name" value="Oxid_FAD_bind_N"/>
</dbReference>
<comment type="caution">
    <text evidence="7">The sequence shown here is derived from an EMBL/GenBank/DDBJ whole genome shotgun (WGS) entry which is preliminary data.</text>
</comment>
<dbReference type="Gene3D" id="3.30.465.10">
    <property type="match status" value="1"/>
</dbReference>
<dbReference type="InterPro" id="IPR006311">
    <property type="entry name" value="TAT_signal"/>
</dbReference>
<comment type="cofactor">
    <cofactor evidence="1">
        <name>FAD</name>
        <dbReference type="ChEBI" id="CHEBI:57692"/>
    </cofactor>
</comment>
<keyword evidence="3" id="KW-0285">Flavoprotein</keyword>
<evidence type="ECO:0000256" key="3">
    <source>
        <dbReference type="ARBA" id="ARBA00022630"/>
    </source>
</evidence>
<evidence type="ECO:0000256" key="4">
    <source>
        <dbReference type="ARBA" id="ARBA00022827"/>
    </source>
</evidence>
<keyword evidence="5" id="KW-0560">Oxidoreductase</keyword>
<dbReference type="InterPro" id="IPR050416">
    <property type="entry name" value="FAD-linked_Oxidoreductase"/>
</dbReference>
<dbReference type="InterPro" id="IPR036318">
    <property type="entry name" value="FAD-bd_PCMH-like_sf"/>
</dbReference>
<dbReference type="InterPro" id="IPR006093">
    <property type="entry name" value="Oxy_OxRdtase_FAD_BS"/>
</dbReference>
<reference evidence="7 8" key="1">
    <citation type="submission" date="2023-07" db="EMBL/GenBank/DDBJ databases">
        <title>Sequencing the genomes of 1000 actinobacteria strains.</title>
        <authorList>
            <person name="Klenk H.-P."/>
        </authorList>
    </citation>
    <scope>NUCLEOTIDE SEQUENCE [LARGE SCALE GENOMIC DNA]</scope>
    <source>
        <strain evidence="7 8">DSM 45554</strain>
    </source>
</reference>
<organism evidence="7 8">
    <name type="scientific">Promicromonospora iranensis</name>
    <dbReference type="NCBI Taxonomy" id="1105144"/>
    <lineage>
        <taxon>Bacteria</taxon>
        <taxon>Bacillati</taxon>
        <taxon>Actinomycetota</taxon>
        <taxon>Actinomycetes</taxon>
        <taxon>Micrococcales</taxon>
        <taxon>Promicromonosporaceae</taxon>
        <taxon>Promicromonospora</taxon>
    </lineage>
</organism>
<dbReference type="PANTHER" id="PTHR42973">
    <property type="entry name" value="BINDING OXIDOREDUCTASE, PUTATIVE (AFU_ORTHOLOGUE AFUA_1G17690)-RELATED"/>
    <property type="match status" value="1"/>
</dbReference>
<dbReference type="InterPro" id="IPR012951">
    <property type="entry name" value="BBE"/>
</dbReference>
<dbReference type="InterPro" id="IPR016166">
    <property type="entry name" value="FAD-bd_PCMH"/>
</dbReference>
<evidence type="ECO:0000259" key="6">
    <source>
        <dbReference type="PROSITE" id="PS51387"/>
    </source>
</evidence>
<evidence type="ECO:0000313" key="8">
    <source>
        <dbReference type="Proteomes" id="UP001183585"/>
    </source>
</evidence>
<evidence type="ECO:0000256" key="2">
    <source>
        <dbReference type="ARBA" id="ARBA00005466"/>
    </source>
</evidence>
<evidence type="ECO:0000256" key="1">
    <source>
        <dbReference type="ARBA" id="ARBA00001974"/>
    </source>
</evidence>
<dbReference type="RefSeq" id="WP_274993749.1">
    <property type="nucleotide sequence ID" value="NZ_JAJQQP010000005.1"/>
</dbReference>
<dbReference type="Gene3D" id="3.40.462.20">
    <property type="match status" value="1"/>
</dbReference>
<dbReference type="PROSITE" id="PS00862">
    <property type="entry name" value="OX2_COVAL_FAD"/>
    <property type="match status" value="1"/>
</dbReference>
<proteinExistence type="inferred from homology"/>